<protein>
    <submittedName>
        <fullName evidence="4">RRM domain-containing protein</fullName>
    </submittedName>
</protein>
<dbReference type="Proteomes" id="UP000276776">
    <property type="component" value="Unassembled WGS sequence"/>
</dbReference>
<evidence type="ECO:0000256" key="1">
    <source>
        <dbReference type="SAM" id="MobiDB-lite"/>
    </source>
</evidence>
<organism evidence="4">
    <name type="scientific">Thelazia callipaeda</name>
    <name type="common">Oriental eyeworm</name>
    <name type="synonym">Parasitic nematode</name>
    <dbReference type="NCBI Taxonomy" id="103827"/>
    <lineage>
        <taxon>Eukaryota</taxon>
        <taxon>Metazoa</taxon>
        <taxon>Ecdysozoa</taxon>
        <taxon>Nematoda</taxon>
        <taxon>Chromadorea</taxon>
        <taxon>Rhabditida</taxon>
        <taxon>Spirurina</taxon>
        <taxon>Spiruromorpha</taxon>
        <taxon>Thelazioidea</taxon>
        <taxon>Thelaziidae</taxon>
        <taxon>Thelazia</taxon>
    </lineage>
</organism>
<dbReference type="EMBL" id="UYYF01000119">
    <property type="protein sequence ID" value="VDM96374.1"/>
    <property type="molecule type" value="Genomic_DNA"/>
</dbReference>
<proteinExistence type="predicted"/>
<dbReference type="WBParaSite" id="TCLT_0000111401-mRNA-1">
    <property type="protein sequence ID" value="TCLT_0000111401-mRNA-1"/>
    <property type="gene ID" value="TCLT_0000111401"/>
</dbReference>
<feature type="compositionally biased region" description="Basic and acidic residues" evidence="1">
    <location>
        <begin position="39"/>
        <end position="49"/>
    </location>
</feature>
<reference evidence="4" key="1">
    <citation type="submission" date="2017-02" db="UniProtKB">
        <authorList>
            <consortium name="WormBaseParasite"/>
        </authorList>
    </citation>
    <scope>IDENTIFICATION</scope>
</reference>
<dbReference type="OrthoDB" id="5865910at2759"/>
<gene>
    <name evidence="2" type="ORF">TCLT_LOCUS1115</name>
</gene>
<dbReference type="STRING" id="103827.A0A0N5CLW1"/>
<evidence type="ECO:0000313" key="3">
    <source>
        <dbReference type="Proteomes" id="UP000276776"/>
    </source>
</evidence>
<accession>A0A0N5CLW1</accession>
<reference evidence="2 3" key="2">
    <citation type="submission" date="2018-11" db="EMBL/GenBank/DDBJ databases">
        <authorList>
            <consortium name="Pathogen Informatics"/>
        </authorList>
    </citation>
    <scope>NUCLEOTIDE SEQUENCE [LARGE SCALE GENOMIC DNA]</scope>
</reference>
<dbReference type="AlphaFoldDB" id="A0A0N5CLW1"/>
<evidence type="ECO:0000313" key="4">
    <source>
        <dbReference type="WBParaSite" id="TCLT_0000111401-mRNA-1"/>
    </source>
</evidence>
<evidence type="ECO:0000313" key="2">
    <source>
        <dbReference type="EMBL" id="VDM96374.1"/>
    </source>
</evidence>
<feature type="region of interest" description="Disordered" evidence="1">
    <location>
        <begin position="38"/>
        <end position="58"/>
    </location>
</feature>
<name>A0A0N5CLW1_THECL</name>
<sequence>MVISVRVLSVNVGGNSNSSSGTCNNRVKSVISKRSSSSEAEKVISKEENENQEEQQAKSEASNISLLVAKAPCAVWFKQQPHQLLHHSSKWVLNCYTPDLISAASQLTHLFDNIGCSIQHSTGTVASFTGNAFATYPSNNCATAPPVAAVATISITITSTSNFKLATEQDMSRESRHVHVIGLPDNLSDERVSSFFST</sequence>
<keyword evidence="3" id="KW-1185">Reference proteome</keyword>
<dbReference type="OMA" id="KWLLNCC"/>